<dbReference type="Pfam" id="PF16135">
    <property type="entry name" value="TDBD"/>
    <property type="match status" value="1"/>
</dbReference>
<feature type="compositionally biased region" description="Low complexity" evidence="5">
    <location>
        <begin position="228"/>
        <end position="245"/>
    </location>
</feature>
<evidence type="ECO:0000259" key="7">
    <source>
        <dbReference type="Pfam" id="PF16135"/>
    </source>
</evidence>
<evidence type="ECO:0000313" key="9">
    <source>
        <dbReference type="Proteomes" id="UP001642487"/>
    </source>
</evidence>
<dbReference type="InterPro" id="IPR032310">
    <property type="entry name" value="NLS_NINJA_AFP-like"/>
</dbReference>
<evidence type="ECO:0000259" key="6">
    <source>
        <dbReference type="Pfam" id="PF07897"/>
    </source>
</evidence>
<dbReference type="InterPro" id="IPR031307">
    <property type="entry name" value="Ninja_fam"/>
</dbReference>
<reference evidence="8 9" key="1">
    <citation type="submission" date="2024-03" db="EMBL/GenBank/DDBJ databases">
        <authorList>
            <person name="Gkanogiannis A."/>
            <person name="Becerra Lopez-Lavalle L."/>
        </authorList>
    </citation>
    <scope>NUCLEOTIDE SEQUENCE [LARGE SCALE GENOMIC DNA]</scope>
</reference>
<comment type="similarity">
    <text evidence="2 4">Belongs to the Ninja family.</text>
</comment>
<dbReference type="InterPro" id="IPR012463">
    <property type="entry name" value="Ninja_motif"/>
</dbReference>
<feature type="domain" description="Ethylene-responsive binding factor-associated repression" evidence="6">
    <location>
        <begin position="49"/>
        <end position="83"/>
    </location>
</feature>
<dbReference type="PANTHER" id="PTHR31413:SF46">
    <property type="entry name" value="NINJA-FAMILY PROTEIN AFP1"/>
    <property type="match status" value="1"/>
</dbReference>
<dbReference type="Pfam" id="PF16136">
    <property type="entry name" value="NLS_NINJA_AFP"/>
    <property type="match status" value="1"/>
</dbReference>
<feature type="compositionally biased region" description="Low complexity" evidence="5">
    <location>
        <begin position="254"/>
        <end position="263"/>
    </location>
</feature>
<proteinExistence type="inferred from homology"/>
<dbReference type="EMBL" id="OZ021737">
    <property type="protein sequence ID" value="CAK9316769.1"/>
    <property type="molecule type" value="Genomic_DNA"/>
</dbReference>
<feature type="compositionally biased region" description="Basic and acidic residues" evidence="5">
    <location>
        <begin position="290"/>
        <end position="308"/>
    </location>
</feature>
<evidence type="ECO:0000256" key="4">
    <source>
        <dbReference type="RuleBase" id="RU369029"/>
    </source>
</evidence>
<keyword evidence="9" id="KW-1185">Reference proteome</keyword>
<name>A0ABP0Y8P2_9ROSI</name>
<evidence type="ECO:0000256" key="2">
    <source>
        <dbReference type="ARBA" id="ARBA00006081"/>
    </source>
</evidence>
<comment type="subcellular location">
    <subcellularLocation>
        <location evidence="1 4">Nucleus</location>
    </subcellularLocation>
</comment>
<evidence type="ECO:0000256" key="5">
    <source>
        <dbReference type="SAM" id="MobiDB-lite"/>
    </source>
</evidence>
<evidence type="ECO:0000256" key="3">
    <source>
        <dbReference type="ARBA" id="ARBA00023242"/>
    </source>
</evidence>
<gene>
    <name evidence="8" type="ORF">CITCOLO1_LOCUS8642</name>
</gene>
<accession>A0ABP0Y8P2</accession>
<feature type="region of interest" description="Disordered" evidence="5">
    <location>
        <begin position="221"/>
        <end position="325"/>
    </location>
</feature>
<dbReference type="PANTHER" id="PTHR31413">
    <property type="entry name" value="AFP HOMOLOG 2"/>
    <property type="match status" value="1"/>
</dbReference>
<keyword evidence="3 4" id="KW-0539">Nucleus</keyword>
<dbReference type="InterPro" id="IPR032308">
    <property type="entry name" value="TDBD"/>
</dbReference>
<evidence type="ECO:0000256" key="1">
    <source>
        <dbReference type="ARBA" id="ARBA00004123"/>
    </source>
</evidence>
<protein>
    <recommendedName>
        <fullName evidence="4">Ninja-family protein</fullName>
    </recommendedName>
    <alternativeName>
        <fullName evidence="4">ABI-binding protein</fullName>
    </alternativeName>
</protein>
<evidence type="ECO:0000313" key="8">
    <source>
        <dbReference type="EMBL" id="CAK9316769.1"/>
    </source>
</evidence>
<dbReference type="Proteomes" id="UP001642487">
    <property type="component" value="Chromosome 3"/>
</dbReference>
<organism evidence="8 9">
    <name type="scientific">Citrullus colocynthis</name>
    <name type="common">colocynth</name>
    <dbReference type="NCBI Taxonomy" id="252529"/>
    <lineage>
        <taxon>Eukaryota</taxon>
        <taxon>Viridiplantae</taxon>
        <taxon>Streptophyta</taxon>
        <taxon>Embryophyta</taxon>
        <taxon>Tracheophyta</taxon>
        <taxon>Spermatophyta</taxon>
        <taxon>Magnoliopsida</taxon>
        <taxon>eudicotyledons</taxon>
        <taxon>Gunneridae</taxon>
        <taxon>Pentapetalae</taxon>
        <taxon>rosids</taxon>
        <taxon>fabids</taxon>
        <taxon>Cucurbitales</taxon>
        <taxon>Cucurbitaceae</taxon>
        <taxon>Benincaseae</taxon>
        <taxon>Citrullus</taxon>
    </lineage>
</organism>
<dbReference type="Pfam" id="PF07897">
    <property type="entry name" value="EAR"/>
    <property type="match status" value="1"/>
</dbReference>
<feature type="domain" description="Tify" evidence="7">
    <location>
        <begin position="346"/>
        <end position="379"/>
    </location>
</feature>
<sequence>MGEANEGGSRGMEKVPVQTEQYPTDLLQRFLCSNSHQTQIRAFNEEEEEDGEEIELNLGLSLGGRFGVDKNSKKLIRSSSIAGTMLLRDDEASTPAAVSYPAALIRTSSLPPETEEEWRKRKELQTLRRMEAKRRRFEKQRNKDGIGMGTGGCFEEERREIDGLTGLNLREKRPGLAISTVAPPFGLPTWAAAARQALTGGIVDEVGKGKGGCASGGGGGLPAVGQPASQCSAESQGGSSSGMSELDSKHIQGSSSYGEARSSSQERGNPEAAGSSGSKMCENPSGSSKTETKNPSKKPDSGENRGREAGTTSMEDMPCVFTVGDGPDGRRVEGILYKYGKGEEVRIMCVCHGKFLSPAEFVKHAGGKNVAHPLRHIVVNPNSGPCL</sequence>
<comment type="function">
    <text evidence="4">Acts as a negative regulator of abscisic acid (ABA) response.</text>
</comment>